<sequence length="196" mass="21808">MTENAFLDEESGIGVMIKFINPMVYHKKICVVGEFGVGKTSLISRYVYSLFSEKYHTTVGVKIDKKQCLVGDSQVNLVIWDLAGESPLRTLKPAQIRGASGFLLVADGTRPDTLDIAIALQRRVIEILGPVPFIFLLNKVDLAAEWAVNRDITDKLYQKGWDVRLSSAKTGQGVENVFVDLSRRLIQMDGDPIVDH</sequence>
<dbReference type="PRINTS" id="PR00449">
    <property type="entry name" value="RASTRNSFRMNG"/>
</dbReference>
<dbReference type="SMART" id="SM00174">
    <property type="entry name" value="RHO"/>
    <property type="match status" value="1"/>
</dbReference>
<keyword evidence="4" id="KW-1185">Reference proteome</keyword>
<gene>
    <name evidence="3" type="ORF">GCM10011585_17090</name>
</gene>
<dbReference type="PANTHER" id="PTHR47977">
    <property type="entry name" value="RAS-RELATED PROTEIN RAB"/>
    <property type="match status" value="1"/>
</dbReference>
<name>A0A917HDC7_9BACT</name>
<evidence type="ECO:0000256" key="1">
    <source>
        <dbReference type="ARBA" id="ARBA00022741"/>
    </source>
</evidence>
<evidence type="ECO:0000313" key="4">
    <source>
        <dbReference type="Proteomes" id="UP000647241"/>
    </source>
</evidence>
<dbReference type="PROSITE" id="PS51419">
    <property type="entry name" value="RAB"/>
    <property type="match status" value="1"/>
</dbReference>
<dbReference type="SMART" id="SM00173">
    <property type="entry name" value="RAS"/>
    <property type="match status" value="1"/>
</dbReference>
<accession>A0A917HDC7</accession>
<dbReference type="SMART" id="SM00175">
    <property type="entry name" value="RAB"/>
    <property type="match status" value="1"/>
</dbReference>
<comment type="caution">
    <text evidence="3">The sequence shown here is derived from an EMBL/GenBank/DDBJ whole genome shotgun (WGS) entry which is preliminary data.</text>
</comment>
<dbReference type="InterPro" id="IPR050227">
    <property type="entry name" value="Rab"/>
</dbReference>
<dbReference type="InterPro" id="IPR027417">
    <property type="entry name" value="P-loop_NTPase"/>
</dbReference>
<dbReference type="EMBL" id="BMGT01000002">
    <property type="protein sequence ID" value="GGG74920.1"/>
    <property type="molecule type" value="Genomic_DNA"/>
</dbReference>
<dbReference type="CDD" id="cd00154">
    <property type="entry name" value="Rab"/>
    <property type="match status" value="1"/>
</dbReference>
<reference evidence="3" key="1">
    <citation type="journal article" date="2014" name="Int. J. Syst. Evol. Microbiol.">
        <title>Complete genome sequence of Corynebacterium casei LMG S-19264T (=DSM 44701T), isolated from a smear-ripened cheese.</title>
        <authorList>
            <consortium name="US DOE Joint Genome Institute (JGI-PGF)"/>
            <person name="Walter F."/>
            <person name="Albersmeier A."/>
            <person name="Kalinowski J."/>
            <person name="Ruckert C."/>
        </authorList>
    </citation>
    <scope>NUCLEOTIDE SEQUENCE</scope>
    <source>
        <strain evidence="3">CGMCC 1.12997</strain>
    </source>
</reference>
<evidence type="ECO:0000313" key="3">
    <source>
        <dbReference type="EMBL" id="GGG74920.1"/>
    </source>
</evidence>
<dbReference type="InterPro" id="IPR005225">
    <property type="entry name" value="Small_GTP-bd"/>
</dbReference>
<dbReference type="SUPFAM" id="SSF52540">
    <property type="entry name" value="P-loop containing nucleoside triphosphate hydrolases"/>
    <property type="match status" value="1"/>
</dbReference>
<organism evidence="3 4">
    <name type="scientific">Edaphobacter dinghuensis</name>
    <dbReference type="NCBI Taxonomy" id="1560005"/>
    <lineage>
        <taxon>Bacteria</taxon>
        <taxon>Pseudomonadati</taxon>
        <taxon>Acidobacteriota</taxon>
        <taxon>Terriglobia</taxon>
        <taxon>Terriglobales</taxon>
        <taxon>Acidobacteriaceae</taxon>
        <taxon>Edaphobacter</taxon>
    </lineage>
</organism>
<dbReference type="Pfam" id="PF00071">
    <property type="entry name" value="Ras"/>
    <property type="match status" value="1"/>
</dbReference>
<dbReference type="InterPro" id="IPR001806">
    <property type="entry name" value="Small_GTPase"/>
</dbReference>
<evidence type="ECO:0000256" key="2">
    <source>
        <dbReference type="ARBA" id="ARBA00023134"/>
    </source>
</evidence>
<dbReference type="GO" id="GO:0003924">
    <property type="term" value="F:GTPase activity"/>
    <property type="evidence" value="ECO:0007669"/>
    <property type="project" value="InterPro"/>
</dbReference>
<dbReference type="RefSeq" id="WP_229739195.1">
    <property type="nucleotide sequence ID" value="NZ_BMGT01000002.1"/>
</dbReference>
<dbReference type="AlphaFoldDB" id="A0A917HDC7"/>
<dbReference type="NCBIfam" id="TIGR00231">
    <property type="entry name" value="small_GTP"/>
    <property type="match status" value="1"/>
</dbReference>
<keyword evidence="1" id="KW-0547">Nucleotide-binding</keyword>
<keyword evidence="2" id="KW-0342">GTP-binding</keyword>
<protein>
    <submittedName>
        <fullName evidence="3">GTP-binding protein</fullName>
    </submittedName>
</protein>
<reference evidence="3" key="2">
    <citation type="submission" date="2020-09" db="EMBL/GenBank/DDBJ databases">
        <authorList>
            <person name="Sun Q."/>
            <person name="Zhou Y."/>
        </authorList>
    </citation>
    <scope>NUCLEOTIDE SEQUENCE</scope>
    <source>
        <strain evidence="3">CGMCC 1.12997</strain>
    </source>
</reference>
<proteinExistence type="predicted"/>
<dbReference type="Proteomes" id="UP000647241">
    <property type="component" value="Unassembled WGS sequence"/>
</dbReference>
<dbReference type="GO" id="GO:0005525">
    <property type="term" value="F:GTP binding"/>
    <property type="evidence" value="ECO:0007669"/>
    <property type="project" value="UniProtKB-KW"/>
</dbReference>
<dbReference type="Gene3D" id="3.40.50.300">
    <property type="entry name" value="P-loop containing nucleotide triphosphate hydrolases"/>
    <property type="match status" value="1"/>
</dbReference>